<feature type="region of interest" description="Disordered" evidence="1">
    <location>
        <begin position="1"/>
        <end position="73"/>
    </location>
</feature>
<dbReference type="AlphaFoldDB" id="A0A0N5B742"/>
<name>A0A0N5B742_STREA</name>
<dbReference type="Proteomes" id="UP000046392">
    <property type="component" value="Unplaced"/>
</dbReference>
<accession>A0A0N5B742</accession>
<evidence type="ECO:0000256" key="1">
    <source>
        <dbReference type="SAM" id="MobiDB-lite"/>
    </source>
</evidence>
<dbReference type="WBParaSite" id="SPAL_0000187000.1">
    <property type="protein sequence ID" value="SPAL_0000187000.1"/>
    <property type="gene ID" value="SPAL_0000187000"/>
</dbReference>
<sequence length="190" mass="20630">MSQSDSSIEEVGNSKAPETLIPPSTVGGGRHSTSRKRLSDEMKKSGGTNKKIKKMNSSGKDDGCNNYEGPGPINKFQINEENCVRNNGGGGGGAPTCSDIPDKMLTRAQTKLLEAQKTITRQSNDGYLPNNQHVSLKKLLEKEDDVPNYSNTELGRILTSDTNSQGGNRSVTKNKVRLIYHSNDTMTKKS</sequence>
<evidence type="ECO:0000313" key="3">
    <source>
        <dbReference type="WBParaSite" id="SPAL_0000187000.1"/>
    </source>
</evidence>
<reference evidence="3" key="1">
    <citation type="submission" date="2017-02" db="UniProtKB">
        <authorList>
            <consortium name="WormBaseParasite"/>
        </authorList>
    </citation>
    <scope>IDENTIFICATION</scope>
</reference>
<protein>
    <submittedName>
        <fullName evidence="3">WH2 domain-containing protein</fullName>
    </submittedName>
</protein>
<organism evidence="2 3">
    <name type="scientific">Strongyloides papillosus</name>
    <name type="common">Intestinal threadworm</name>
    <dbReference type="NCBI Taxonomy" id="174720"/>
    <lineage>
        <taxon>Eukaryota</taxon>
        <taxon>Metazoa</taxon>
        <taxon>Ecdysozoa</taxon>
        <taxon>Nematoda</taxon>
        <taxon>Chromadorea</taxon>
        <taxon>Rhabditida</taxon>
        <taxon>Tylenchina</taxon>
        <taxon>Panagrolaimomorpha</taxon>
        <taxon>Strongyloidoidea</taxon>
        <taxon>Strongyloididae</taxon>
        <taxon>Strongyloides</taxon>
    </lineage>
</organism>
<evidence type="ECO:0000313" key="2">
    <source>
        <dbReference type="Proteomes" id="UP000046392"/>
    </source>
</evidence>
<keyword evidence="2" id="KW-1185">Reference proteome</keyword>
<proteinExistence type="predicted"/>